<dbReference type="InterPro" id="IPR005618">
    <property type="entry name" value="OMPW"/>
</dbReference>
<comment type="similarity">
    <text evidence="1">Belongs to the OmpW/AlkL family.</text>
</comment>
<organism evidence="3 4">
    <name type="scientific">Lichenicola cladoniae</name>
    <dbReference type="NCBI Taxonomy" id="1484109"/>
    <lineage>
        <taxon>Bacteria</taxon>
        <taxon>Pseudomonadati</taxon>
        <taxon>Pseudomonadota</taxon>
        <taxon>Alphaproteobacteria</taxon>
        <taxon>Acetobacterales</taxon>
        <taxon>Acetobacteraceae</taxon>
        <taxon>Lichenicola</taxon>
    </lineage>
</organism>
<feature type="signal peptide" evidence="2">
    <location>
        <begin position="1"/>
        <end position="26"/>
    </location>
</feature>
<evidence type="ECO:0000313" key="4">
    <source>
        <dbReference type="Proteomes" id="UP000500767"/>
    </source>
</evidence>
<dbReference type="AlphaFoldDB" id="A0A6M8HH62"/>
<dbReference type="RefSeq" id="WP_171836114.1">
    <property type="nucleotide sequence ID" value="NZ_CP053708.1"/>
</dbReference>
<sequence length="222" mass="23564">MSCRSVLLSMALLSAVITGLSSLVHAADLNDPAPIGKHAGTFMVRLRAIGVLPENLSSATSLGGSVHASNQVAPEVDLSYFLTDHLALELIAASTRHEVSASATVLGHVDVGSTYVLPPTLTLQYHFMPHGRFSPYVGAGLTVAWFYDTSPSRPTVAKVGFETTVGPTVQIGADYNLTGHWFLNVDAKQMFLNTRARINGGAIRARTSLDPTVVGVGIGYRF</sequence>
<accession>A0A6M8HH62</accession>
<keyword evidence="2" id="KW-0732">Signal</keyword>
<dbReference type="PANTHER" id="PTHR36920">
    <property type="match status" value="1"/>
</dbReference>
<dbReference type="Gene3D" id="2.40.160.20">
    <property type="match status" value="1"/>
</dbReference>
<evidence type="ECO:0000313" key="3">
    <source>
        <dbReference type="EMBL" id="QKE88952.1"/>
    </source>
</evidence>
<dbReference type="KEGG" id="lck:HN018_01825"/>
<dbReference type="PANTHER" id="PTHR36920:SF1">
    <property type="entry name" value="OUTER MEMBRANE PROTEIN W"/>
    <property type="match status" value="1"/>
</dbReference>
<dbReference type="InterPro" id="IPR011250">
    <property type="entry name" value="OMP/PagP_B-barrel"/>
</dbReference>
<dbReference type="Pfam" id="PF03922">
    <property type="entry name" value="OmpW"/>
    <property type="match status" value="1"/>
</dbReference>
<feature type="chain" id="PRO_5026717426" evidence="2">
    <location>
        <begin position="27"/>
        <end position="222"/>
    </location>
</feature>
<dbReference type="SUPFAM" id="SSF56925">
    <property type="entry name" value="OMPA-like"/>
    <property type="match status" value="1"/>
</dbReference>
<proteinExistence type="inferred from homology"/>
<keyword evidence="4" id="KW-1185">Reference proteome</keyword>
<dbReference type="GO" id="GO:0019867">
    <property type="term" value="C:outer membrane"/>
    <property type="evidence" value="ECO:0007669"/>
    <property type="project" value="InterPro"/>
</dbReference>
<dbReference type="EMBL" id="CP053708">
    <property type="protein sequence ID" value="QKE88952.1"/>
    <property type="molecule type" value="Genomic_DNA"/>
</dbReference>
<name>A0A6M8HH62_9PROT</name>
<gene>
    <name evidence="3" type="ORF">HN018_01825</name>
</gene>
<evidence type="ECO:0000256" key="2">
    <source>
        <dbReference type="SAM" id="SignalP"/>
    </source>
</evidence>
<evidence type="ECO:0000256" key="1">
    <source>
        <dbReference type="ARBA" id="ARBA00009330"/>
    </source>
</evidence>
<dbReference type="GO" id="GO:0055085">
    <property type="term" value="P:transmembrane transport"/>
    <property type="evidence" value="ECO:0007669"/>
    <property type="project" value="TreeGrafter"/>
</dbReference>
<protein>
    <submittedName>
        <fullName evidence="3">OmpW family protein</fullName>
    </submittedName>
</protein>
<dbReference type="Proteomes" id="UP000500767">
    <property type="component" value="Chromosome"/>
</dbReference>
<reference evidence="3 4" key="1">
    <citation type="journal article" date="2014" name="World J. Microbiol. Biotechnol.">
        <title>Biodiversity and physiological characteristics of Antarctic and Arctic lichens-associated bacteria.</title>
        <authorList>
            <person name="Lee Y.M."/>
            <person name="Kim E.H."/>
            <person name="Lee H.K."/>
            <person name="Hong S.G."/>
        </authorList>
    </citation>
    <scope>NUCLEOTIDE SEQUENCE [LARGE SCALE GENOMIC DNA]</scope>
    <source>
        <strain evidence="3 4">PAMC 26569</strain>
    </source>
</reference>